<proteinExistence type="predicted"/>
<dbReference type="Proteomes" id="UP000835792">
    <property type="component" value="Unassembled WGS sequence"/>
</dbReference>
<sequence length="75" mass="9201">MFDAEMAVRQLQEETRLRRKKPYRRNQSRLDRYRVEILALKHHGASAAEIQRWLRQKRICVVLTTVTRWLEKNHD</sequence>
<accession>A0ABN7GMU7</accession>
<keyword evidence="2" id="KW-1185">Reference proteome</keyword>
<organism evidence="1 2">
    <name type="scientific">Citrobacter youngae</name>
    <dbReference type="NCBI Taxonomy" id="133448"/>
    <lineage>
        <taxon>Bacteria</taxon>
        <taxon>Pseudomonadati</taxon>
        <taxon>Pseudomonadota</taxon>
        <taxon>Gammaproteobacteria</taxon>
        <taxon>Enterobacterales</taxon>
        <taxon>Enterobacteriaceae</taxon>
        <taxon>Citrobacter</taxon>
        <taxon>Citrobacter freundii complex</taxon>
    </lineage>
</organism>
<comment type="caution">
    <text evidence="1">The sequence shown here is derived from an EMBL/GenBank/DDBJ whole genome shotgun (WGS) entry which is preliminary data.</text>
</comment>
<evidence type="ECO:0000313" key="1">
    <source>
        <dbReference type="EMBL" id="CAB5562268.1"/>
    </source>
</evidence>
<protein>
    <recommendedName>
        <fullName evidence="3">Helix-turn-helix domain-containing protein</fullName>
    </recommendedName>
</protein>
<name>A0ABN7GMU7_9ENTR</name>
<gene>
    <name evidence="1" type="ORF">GHA_02040</name>
</gene>
<dbReference type="EMBL" id="CAHPRB010000006">
    <property type="protein sequence ID" value="CAB5562268.1"/>
    <property type="molecule type" value="Genomic_DNA"/>
</dbReference>
<evidence type="ECO:0008006" key="3">
    <source>
        <dbReference type="Google" id="ProtNLM"/>
    </source>
</evidence>
<reference evidence="1" key="1">
    <citation type="submission" date="2020-05" db="EMBL/GenBank/DDBJ databases">
        <authorList>
            <person name="Delgado-Blas J."/>
        </authorList>
    </citation>
    <scope>NUCLEOTIDE SEQUENCE</scope>
    <source>
        <strain evidence="1">BB1468</strain>
    </source>
</reference>
<evidence type="ECO:0000313" key="2">
    <source>
        <dbReference type="Proteomes" id="UP000835792"/>
    </source>
</evidence>